<evidence type="ECO:0000259" key="1">
    <source>
        <dbReference type="PROSITE" id="PS51208"/>
    </source>
</evidence>
<dbReference type="SMART" id="SM00869">
    <property type="entry name" value="Autotransporter"/>
    <property type="match status" value="1"/>
</dbReference>
<gene>
    <name evidence="2" type="ORF">GV68_06350</name>
</gene>
<dbReference type="Gene3D" id="2.40.128.130">
    <property type="entry name" value="Autotransporter beta-domain"/>
    <property type="match status" value="1"/>
</dbReference>
<comment type="caution">
    <text evidence="2">The sequence shown here is derived from an EMBL/GenBank/DDBJ whole genome shotgun (WGS) entry which is preliminary data.</text>
</comment>
<dbReference type="InterPro" id="IPR006315">
    <property type="entry name" value="OM_autotransptr_brl_dom"/>
</dbReference>
<dbReference type="GO" id="GO:0019867">
    <property type="term" value="C:outer membrane"/>
    <property type="evidence" value="ECO:0007669"/>
    <property type="project" value="InterPro"/>
</dbReference>
<feature type="domain" description="Autotransporter" evidence="1">
    <location>
        <begin position="293"/>
        <end position="568"/>
    </location>
</feature>
<dbReference type="Pfam" id="PF03797">
    <property type="entry name" value="Autotransporter"/>
    <property type="match status" value="1"/>
</dbReference>
<reference evidence="2 3" key="1">
    <citation type="submission" date="2014-06" db="EMBL/GenBank/DDBJ databases">
        <title>Rhizobium pelagicum/R2-400B4.</title>
        <authorList>
            <person name="Kimes N.E."/>
            <person name="Lopez-Perez M."/>
        </authorList>
    </citation>
    <scope>NUCLEOTIDE SEQUENCE [LARGE SCALE GENOMIC DNA]</scope>
    <source>
        <strain evidence="2 3">R2-400B4</strain>
    </source>
</reference>
<accession>A0A922NXN4</accession>
<proteinExistence type="predicted"/>
<sequence length="568" mass="57985">MYGGVISGNGILQFAASYPVLLTGDSSSFTGTTRLLSGTLLVGVGEPGASLGGNMEVLSGGVLVGSGTLGSGAGSRVTIGAGGMLAPGNSPGTLTIAGDLVLNPGSRFEVEVIPGTTIGDLVKVTGAATINGGTVAHVGANGAYDPSATYTILSAENGISGRFDGVTSDLAFLQPLLSYDNNAISLTLLRNDTGFATVAETANQAATAGAIEQLPATSELHRAMLQLNAVTAREALDQLSGEIHASVASTLIGNGQHLQQAANSRLRSGFTGTETVTIPVLGYVGEPYLAPISEDAAPAYWMSGFGARGVSDSDGNAAAKSHSDGGVLLGIEGQRDSSRMGILVGYSQFSLSPQEGDAVANSDSYHLGVYGGTNHGRMAVRSGLTFSAHEIDTHRSVAFAGVSDNLTASYNANTLQAFGELGYALLAGDIQLEPFMNLAHVMTTVDSFSETGGAARISASRSVTHTTFMTVGMRAEHDVTMETLTVKLTGSLGWQHAWGDVTPTNSQAFDGSGSFAIAGNPVARDSALIEAGLELELAPDVMLGVSYTGKVASRAQEHGARATLNVRF</sequence>
<dbReference type="EMBL" id="JOKJ01000015">
    <property type="protein sequence ID" value="KEQ06668.1"/>
    <property type="molecule type" value="Genomic_DNA"/>
</dbReference>
<dbReference type="NCBIfam" id="TIGR01414">
    <property type="entry name" value="autotrans_barl"/>
    <property type="match status" value="1"/>
</dbReference>
<dbReference type="SUPFAM" id="SSF51126">
    <property type="entry name" value="Pectin lyase-like"/>
    <property type="match status" value="1"/>
</dbReference>
<name>A0A922NXN4_9HYPH</name>
<organism evidence="2 3">
    <name type="scientific">Pseudorhizobium pelagicum</name>
    <dbReference type="NCBI Taxonomy" id="1509405"/>
    <lineage>
        <taxon>Bacteria</taxon>
        <taxon>Pseudomonadati</taxon>
        <taxon>Pseudomonadota</taxon>
        <taxon>Alphaproteobacteria</taxon>
        <taxon>Hyphomicrobiales</taxon>
        <taxon>Rhizobiaceae</taxon>
        <taxon>Rhizobium/Agrobacterium group</taxon>
        <taxon>Pseudorhizobium</taxon>
    </lineage>
</organism>
<evidence type="ECO:0000313" key="2">
    <source>
        <dbReference type="EMBL" id="KEQ06668.1"/>
    </source>
</evidence>
<dbReference type="InterPro" id="IPR036709">
    <property type="entry name" value="Autotransporte_beta_dom_sf"/>
</dbReference>
<evidence type="ECO:0000313" key="3">
    <source>
        <dbReference type="Proteomes" id="UP000052167"/>
    </source>
</evidence>
<dbReference type="InterPro" id="IPR005546">
    <property type="entry name" value="Autotransporte_beta"/>
</dbReference>
<dbReference type="Proteomes" id="UP000052167">
    <property type="component" value="Unassembled WGS sequence"/>
</dbReference>
<dbReference type="PROSITE" id="PS51208">
    <property type="entry name" value="AUTOTRANSPORTER"/>
    <property type="match status" value="1"/>
</dbReference>
<dbReference type="AlphaFoldDB" id="A0A922NXN4"/>
<dbReference type="SUPFAM" id="SSF103515">
    <property type="entry name" value="Autotransporter"/>
    <property type="match status" value="1"/>
</dbReference>
<dbReference type="InterPro" id="IPR011050">
    <property type="entry name" value="Pectin_lyase_fold/virulence"/>
</dbReference>
<keyword evidence="3" id="KW-1185">Reference proteome</keyword>
<protein>
    <recommendedName>
        <fullName evidence="1">Autotransporter domain-containing protein</fullName>
    </recommendedName>
</protein>